<evidence type="ECO:0000313" key="1">
    <source>
        <dbReference type="EMBL" id="CAI9167136.1"/>
    </source>
</evidence>
<gene>
    <name evidence="1" type="ORF">MRATA1EN1_LOCUS16098</name>
</gene>
<accession>A0ABN8Z2H0</accession>
<dbReference type="Proteomes" id="UP001176941">
    <property type="component" value="Chromosome 26"/>
</dbReference>
<evidence type="ECO:0000313" key="2">
    <source>
        <dbReference type="Proteomes" id="UP001176941"/>
    </source>
</evidence>
<keyword evidence="2" id="KW-1185">Reference proteome</keyword>
<organism evidence="1 2">
    <name type="scientific">Rangifer tarandus platyrhynchus</name>
    <name type="common">Svalbard reindeer</name>
    <dbReference type="NCBI Taxonomy" id="3082113"/>
    <lineage>
        <taxon>Eukaryota</taxon>
        <taxon>Metazoa</taxon>
        <taxon>Chordata</taxon>
        <taxon>Craniata</taxon>
        <taxon>Vertebrata</taxon>
        <taxon>Euteleostomi</taxon>
        <taxon>Mammalia</taxon>
        <taxon>Eutheria</taxon>
        <taxon>Laurasiatheria</taxon>
        <taxon>Artiodactyla</taxon>
        <taxon>Ruminantia</taxon>
        <taxon>Pecora</taxon>
        <taxon>Cervidae</taxon>
        <taxon>Odocoileinae</taxon>
        <taxon>Rangifer</taxon>
    </lineage>
</organism>
<proteinExistence type="predicted"/>
<protein>
    <submittedName>
        <fullName evidence="1">Uncharacterized protein</fullName>
    </submittedName>
</protein>
<sequence length="103" mass="10392">MGGGPYVGQGFASVPGRGLSGRWGRRAGPGSQMKGAGVGVGVCAHPPGVCMCGRVYMRVGALSCVCAHVCGCQRCRGLGTPGWFGLVSSTAGSQPLQRFCFLG</sequence>
<name>A0ABN8Z2H0_RANTA</name>
<dbReference type="EMBL" id="OX459962">
    <property type="protein sequence ID" value="CAI9167136.1"/>
    <property type="molecule type" value="Genomic_DNA"/>
</dbReference>
<reference evidence="1" key="1">
    <citation type="submission" date="2023-04" db="EMBL/GenBank/DDBJ databases">
        <authorList>
            <consortium name="ELIXIR-Norway"/>
        </authorList>
    </citation>
    <scope>NUCLEOTIDE SEQUENCE [LARGE SCALE GENOMIC DNA]</scope>
</reference>